<dbReference type="EMBL" id="JADQDF010000001">
    <property type="protein sequence ID" value="MBW0128364.1"/>
    <property type="molecule type" value="Genomic_DNA"/>
</dbReference>
<name>A0ABS6U7Z9_9PSEU</name>
<evidence type="ECO:0000313" key="3">
    <source>
        <dbReference type="Proteomes" id="UP000694300"/>
    </source>
</evidence>
<proteinExistence type="predicted"/>
<organism evidence="2 3">
    <name type="scientific">Pseudonocardia oceani</name>
    <dbReference type="NCBI Taxonomy" id="2792013"/>
    <lineage>
        <taxon>Bacteria</taxon>
        <taxon>Bacillati</taxon>
        <taxon>Actinomycetota</taxon>
        <taxon>Actinomycetes</taxon>
        <taxon>Pseudonocardiales</taxon>
        <taxon>Pseudonocardiaceae</taxon>
        <taxon>Pseudonocardia</taxon>
    </lineage>
</organism>
<feature type="domain" description="N-acetyltransferase" evidence="1">
    <location>
        <begin position="18"/>
        <end position="161"/>
    </location>
</feature>
<dbReference type="InterPro" id="IPR000182">
    <property type="entry name" value="GNAT_dom"/>
</dbReference>
<accession>A0ABS6U7Z9</accession>
<evidence type="ECO:0000313" key="2">
    <source>
        <dbReference type="EMBL" id="MBW0128364.1"/>
    </source>
</evidence>
<dbReference type="PROSITE" id="PS51186">
    <property type="entry name" value="GNAT"/>
    <property type="match status" value="1"/>
</dbReference>
<reference evidence="2 3" key="1">
    <citation type="submission" date="2020-11" db="EMBL/GenBank/DDBJ databases">
        <title>Pseudonocardia abyssalis sp. nov. and Pseudonocardia oceani sp. nov., description and phylogenomic analysis of two novel actinomycetes isolated from the deep Southern Ocean.</title>
        <authorList>
            <person name="Parra J."/>
        </authorList>
    </citation>
    <scope>NUCLEOTIDE SEQUENCE [LARGE SCALE GENOMIC DNA]</scope>
    <source>
        <strain evidence="3">KRD185</strain>
    </source>
</reference>
<comment type="caution">
    <text evidence="2">The sequence shown here is derived from an EMBL/GenBank/DDBJ whole genome shotgun (WGS) entry which is preliminary data.</text>
</comment>
<evidence type="ECO:0000259" key="1">
    <source>
        <dbReference type="PROSITE" id="PS51186"/>
    </source>
</evidence>
<gene>
    <name evidence="2" type="ORF">I4I82_11765</name>
</gene>
<dbReference type="Pfam" id="PF00583">
    <property type="entry name" value="Acetyltransf_1"/>
    <property type="match status" value="1"/>
</dbReference>
<protein>
    <submittedName>
        <fullName evidence="2">GNAT family N-acetyltransferase</fullName>
    </submittedName>
</protein>
<dbReference type="Proteomes" id="UP000694300">
    <property type="component" value="Unassembled WGS sequence"/>
</dbReference>
<dbReference type="RefSeq" id="WP_218590631.1">
    <property type="nucleotide sequence ID" value="NZ_JADQDE010000050.1"/>
</dbReference>
<keyword evidence="3" id="KW-1185">Reference proteome</keyword>
<dbReference type="NCBIfam" id="TIGR04045">
    <property type="entry name" value="MSMEG_0567_GNAT"/>
    <property type="match status" value="1"/>
</dbReference>
<sequence length="161" mass="17547">MTTARPLDPVAEVDAPREVCRLVADDHELAAHHTVRRTVFVEEQGVFAGSDRDALDDDPSTLHVLGLADGRPSGSVRLYPVGPGQWKGDRLAVLPGRRAGRLGIALVRFAVATAGARGGDRMVALVQQPNEVFFRRLGWERLAEPELYVGIPHVRMAIGLR</sequence>
<dbReference type="InterPro" id="IPR024035">
    <property type="entry name" value="MSMEG_0567_GNAT"/>
</dbReference>